<evidence type="ECO:0000313" key="3">
    <source>
        <dbReference type="Proteomes" id="UP001175211"/>
    </source>
</evidence>
<evidence type="ECO:0000259" key="1">
    <source>
        <dbReference type="PROSITE" id="PS50097"/>
    </source>
</evidence>
<keyword evidence="3" id="KW-1185">Reference proteome</keyword>
<comment type="caution">
    <text evidence="2">The sequence shown here is derived from an EMBL/GenBank/DDBJ whole genome shotgun (WGS) entry which is preliminary data.</text>
</comment>
<accession>A0AA39TXE8</accession>
<dbReference type="Pfam" id="PF00651">
    <property type="entry name" value="BTB"/>
    <property type="match status" value="1"/>
</dbReference>
<dbReference type="PROSITE" id="PS50097">
    <property type="entry name" value="BTB"/>
    <property type="match status" value="1"/>
</dbReference>
<reference evidence="2" key="1">
    <citation type="submission" date="2023-06" db="EMBL/GenBank/DDBJ databases">
        <authorList>
            <consortium name="Lawrence Berkeley National Laboratory"/>
            <person name="Ahrendt S."/>
            <person name="Sahu N."/>
            <person name="Indic B."/>
            <person name="Wong-Bajracharya J."/>
            <person name="Merenyi Z."/>
            <person name="Ke H.-M."/>
            <person name="Monk M."/>
            <person name="Kocsube S."/>
            <person name="Drula E."/>
            <person name="Lipzen A."/>
            <person name="Balint B."/>
            <person name="Henrissat B."/>
            <person name="Andreopoulos B."/>
            <person name="Martin F.M."/>
            <person name="Harder C.B."/>
            <person name="Rigling D."/>
            <person name="Ford K.L."/>
            <person name="Foster G.D."/>
            <person name="Pangilinan J."/>
            <person name="Papanicolaou A."/>
            <person name="Barry K."/>
            <person name="LaButti K."/>
            <person name="Viragh M."/>
            <person name="Koriabine M."/>
            <person name="Yan M."/>
            <person name="Riley R."/>
            <person name="Champramary S."/>
            <person name="Plett K.L."/>
            <person name="Tsai I.J."/>
            <person name="Slot J."/>
            <person name="Sipos G."/>
            <person name="Plett J."/>
            <person name="Nagy L.G."/>
            <person name="Grigoriev I.V."/>
        </authorList>
    </citation>
    <scope>NUCLEOTIDE SEQUENCE</scope>
    <source>
        <strain evidence="2">CCBAS 213</strain>
    </source>
</reference>
<dbReference type="RefSeq" id="XP_060336816.1">
    <property type="nucleotide sequence ID" value="XM_060476604.1"/>
</dbReference>
<dbReference type="GeneID" id="85360152"/>
<dbReference type="InterPro" id="IPR011333">
    <property type="entry name" value="SKP1/BTB/POZ_sf"/>
</dbReference>
<proteinExistence type="predicted"/>
<dbReference type="Gene3D" id="3.30.710.10">
    <property type="entry name" value="Potassium Channel Kv1.1, Chain A"/>
    <property type="match status" value="1"/>
</dbReference>
<dbReference type="Proteomes" id="UP001175211">
    <property type="component" value="Unassembled WGS sequence"/>
</dbReference>
<sequence>MDTTKLPTIIIADPPFHDPSNCADLVIRTADNVDFFVLKVLLSLDSPSSFFRHVLQASHHTEERDNLPVLEVKEDSSIFRILLFFCYPYKIPEIRDFKQFTDVGTALEKYCIDNAFERFIEAVLASSVIKEQPARVFSVAVGNGWKKLAETAMRNTLAIPLEPEVEFEEFRNMNALQHFRLRDYHRKCGKAVQDLNIKEKEQFSTNASMGHAQFVSMVSQVDVIFNPDSIKEPLLPDIALDEDIIQRTIAASISECSSDEWAEIAASKVRLLGKLLAKEIDERISAVPLNMEWTK</sequence>
<evidence type="ECO:0000313" key="2">
    <source>
        <dbReference type="EMBL" id="KAK0465989.1"/>
    </source>
</evidence>
<name>A0AA39TXE8_ARMTA</name>
<organism evidence="2 3">
    <name type="scientific">Armillaria tabescens</name>
    <name type="common">Ringless honey mushroom</name>
    <name type="synonym">Agaricus tabescens</name>
    <dbReference type="NCBI Taxonomy" id="1929756"/>
    <lineage>
        <taxon>Eukaryota</taxon>
        <taxon>Fungi</taxon>
        <taxon>Dikarya</taxon>
        <taxon>Basidiomycota</taxon>
        <taxon>Agaricomycotina</taxon>
        <taxon>Agaricomycetes</taxon>
        <taxon>Agaricomycetidae</taxon>
        <taxon>Agaricales</taxon>
        <taxon>Marasmiineae</taxon>
        <taxon>Physalacriaceae</taxon>
        <taxon>Desarmillaria</taxon>
    </lineage>
</organism>
<dbReference type="AlphaFoldDB" id="A0AA39TXE8"/>
<feature type="domain" description="BTB" evidence="1">
    <location>
        <begin position="23"/>
        <end position="95"/>
    </location>
</feature>
<dbReference type="EMBL" id="JAUEPS010000004">
    <property type="protein sequence ID" value="KAK0465989.1"/>
    <property type="molecule type" value="Genomic_DNA"/>
</dbReference>
<dbReference type="InterPro" id="IPR000210">
    <property type="entry name" value="BTB/POZ_dom"/>
</dbReference>
<gene>
    <name evidence="2" type="ORF">EV420DRAFT_1636562</name>
</gene>
<protein>
    <recommendedName>
        <fullName evidence="1">BTB domain-containing protein</fullName>
    </recommendedName>
</protein>